<protein>
    <submittedName>
        <fullName evidence="2">DUF411 domain-containing protein</fullName>
    </submittedName>
</protein>
<accession>A0A411YK71</accession>
<dbReference type="PROSITE" id="PS51257">
    <property type="entry name" value="PROKAR_LIPOPROTEIN"/>
    <property type="match status" value="1"/>
</dbReference>
<keyword evidence="1" id="KW-0732">Signal</keyword>
<dbReference type="Pfam" id="PF04214">
    <property type="entry name" value="DUF411"/>
    <property type="match status" value="1"/>
</dbReference>
<dbReference type="InterPro" id="IPR007332">
    <property type="entry name" value="DUF411"/>
</dbReference>
<sequence length="165" mass="17201">MPDTPRRSRIWFRRTATMIGALAAVALLAGCTGDEEAAPHDEGAGEDEPLVMLRTATCECCGAHGEHLEAAGHEVRERIVDDPNLEAGVPNGLGSCHVTLAGDHAVVGHIPAEVFAELAEEDPAVDGIALPGMPAGSPGMPGTQEEPWEFRAFSDGRPGEVFAVG</sequence>
<reference evidence="2 3" key="1">
    <citation type="submission" date="2019-01" db="EMBL/GenBank/DDBJ databases">
        <title>Egibacter rhizosphaerae EGI 80759T.</title>
        <authorList>
            <person name="Chen D.-D."/>
            <person name="Tian Y."/>
            <person name="Jiao J.-Y."/>
            <person name="Zhang X.-T."/>
            <person name="Zhang Y.-G."/>
            <person name="Zhang Y."/>
            <person name="Xiao M."/>
            <person name="Shu W.-S."/>
            <person name="Li W.-J."/>
        </authorList>
    </citation>
    <scope>NUCLEOTIDE SEQUENCE [LARGE SCALE GENOMIC DNA]</scope>
    <source>
        <strain evidence="2 3">EGI 80759</strain>
    </source>
</reference>
<feature type="chain" id="PRO_5019495437" evidence="1">
    <location>
        <begin position="38"/>
        <end position="165"/>
    </location>
</feature>
<dbReference type="AlphaFoldDB" id="A0A411YK71"/>
<dbReference type="KEGG" id="erz:ER308_19950"/>
<proteinExistence type="predicted"/>
<organism evidence="2 3">
    <name type="scientific">Egibacter rhizosphaerae</name>
    <dbReference type="NCBI Taxonomy" id="1670831"/>
    <lineage>
        <taxon>Bacteria</taxon>
        <taxon>Bacillati</taxon>
        <taxon>Actinomycetota</taxon>
        <taxon>Nitriliruptoria</taxon>
        <taxon>Egibacterales</taxon>
        <taxon>Egibacteraceae</taxon>
        <taxon>Egibacter</taxon>
    </lineage>
</organism>
<dbReference type="OrthoDB" id="14727at2"/>
<evidence type="ECO:0000313" key="3">
    <source>
        <dbReference type="Proteomes" id="UP000291469"/>
    </source>
</evidence>
<dbReference type="RefSeq" id="WP_131156606.1">
    <property type="nucleotide sequence ID" value="NZ_CP036402.1"/>
</dbReference>
<evidence type="ECO:0000313" key="2">
    <source>
        <dbReference type="EMBL" id="QBI21614.1"/>
    </source>
</evidence>
<keyword evidence="3" id="KW-1185">Reference proteome</keyword>
<dbReference type="Proteomes" id="UP000291469">
    <property type="component" value="Chromosome"/>
</dbReference>
<name>A0A411YK71_9ACTN</name>
<evidence type="ECO:0000256" key="1">
    <source>
        <dbReference type="SAM" id="SignalP"/>
    </source>
</evidence>
<feature type="signal peptide" evidence="1">
    <location>
        <begin position="1"/>
        <end position="37"/>
    </location>
</feature>
<gene>
    <name evidence="2" type="ORF">ER308_19950</name>
</gene>
<dbReference type="EMBL" id="CP036402">
    <property type="protein sequence ID" value="QBI21614.1"/>
    <property type="molecule type" value="Genomic_DNA"/>
</dbReference>